<evidence type="ECO:0000313" key="3">
    <source>
        <dbReference type="EMBL" id="UTG71425.1"/>
    </source>
</evidence>
<protein>
    <submittedName>
        <fullName evidence="3">Uncharacterized protein</fullName>
    </submittedName>
</protein>
<name>A0A9X9HXJ9_NEISU</name>
<reference evidence="3" key="1">
    <citation type="submission" date="2021-04" db="EMBL/GenBank/DDBJ databases">
        <title>Characterizing Neisseria spp. as novel respiratory pathobionts in bronchiectasis.</title>
        <authorList>
            <person name="Li L."/>
            <person name="Mac Aogain M."/>
            <person name="Xu T."/>
            <person name="Jaggi T.K."/>
            <person name="Chan L.Y."/>
            <person name="Keir H.R."/>
            <person name="Dicker A.J."/>
            <person name="Qu J."/>
            <person name="Liu Y."/>
            <person name="Chen H.S."/>
            <person name="Koh M.S."/>
            <person name="Ong T.H."/>
            <person name="Lim A.Y.H."/>
            <person name="Abisheganaden J."/>
            <person name="Low T.B."/>
            <person name="Oliver B.G."/>
            <person name="Tan N.S."/>
            <person name="Fang M."/>
            <person name="Chalmers J.D."/>
            <person name="Chotirmall S.H."/>
        </authorList>
    </citation>
    <scope>NUCLEOTIDE SEQUENCE</scope>
    <source>
        <strain evidence="3">TT0073</strain>
    </source>
</reference>
<sequence length="204" mass="21989">MSKNNKTPFQLKPKHLIRALFLVSFIAVAALVAGVFSTLNSGKTDVPEKSPAEQNDTRIEVWRPNGTVEPETVQPAKDGDAKTASGNPVVPQGEKDEKGEKAEEGVKNDRSAAHRSKRTENKRAEADKSENTQSDSSSPAAQNKSKADSQPVENKAASNKPAAQAVENKPEKAKAPESKPTPKAEPEAKSQAKPRNKDNLDNLF</sequence>
<feature type="compositionally biased region" description="Polar residues" evidence="1">
    <location>
        <begin position="131"/>
        <end position="144"/>
    </location>
</feature>
<evidence type="ECO:0000256" key="2">
    <source>
        <dbReference type="SAM" id="Phobius"/>
    </source>
</evidence>
<proteinExistence type="predicted"/>
<dbReference type="EMBL" id="CP073116">
    <property type="protein sequence ID" value="UTG71425.1"/>
    <property type="molecule type" value="Genomic_DNA"/>
</dbReference>
<feature type="compositionally biased region" description="Basic and acidic residues" evidence="1">
    <location>
        <begin position="45"/>
        <end position="61"/>
    </location>
</feature>
<keyword evidence="2" id="KW-0812">Transmembrane</keyword>
<feature type="compositionally biased region" description="Basic and acidic residues" evidence="1">
    <location>
        <begin position="93"/>
        <end position="130"/>
    </location>
</feature>
<dbReference type="Proteomes" id="UP001057305">
    <property type="component" value="Chromosome"/>
</dbReference>
<feature type="transmembrane region" description="Helical" evidence="2">
    <location>
        <begin position="20"/>
        <end position="39"/>
    </location>
</feature>
<dbReference type="AlphaFoldDB" id="A0A9X9HXJ9"/>
<organism evidence="3 4">
    <name type="scientific">Neisseria subflava</name>
    <dbReference type="NCBI Taxonomy" id="28449"/>
    <lineage>
        <taxon>Bacteria</taxon>
        <taxon>Pseudomonadati</taxon>
        <taxon>Pseudomonadota</taxon>
        <taxon>Betaproteobacteria</taxon>
        <taxon>Neisseriales</taxon>
        <taxon>Neisseriaceae</taxon>
        <taxon>Neisseria</taxon>
    </lineage>
</organism>
<feature type="compositionally biased region" description="Basic and acidic residues" evidence="1">
    <location>
        <begin position="168"/>
        <end position="204"/>
    </location>
</feature>
<dbReference type="RefSeq" id="WP_254321169.1">
    <property type="nucleotide sequence ID" value="NZ_CP073116.1"/>
</dbReference>
<keyword evidence="2" id="KW-0472">Membrane</keyword>
<evidence type="ECO:0000256" key="1">
    <source>
        <dbReference type="SAM" id="MobiDB-lite"/>
    </source>
</evidence>
<feature type="region of interest" description="Disordered" evidence="1">
    <location>
        <begin position="40"/>
        <end position="204"/>
    </location>
</feature>
<accession>A0A9X9HXJ9</accession>
<gene>
    <name evidence="3" type="ORF">KCG56_08665</name>
</gene>
<keyword evidence="2" id="KW-1133">Transmembrane helix</keyword>
<evidence type="ECO:0000313" key="4">
    <source>
        <dbReference type="Proteomes" id="UP001057305"/>
    </source>
</evidence>